<gene>
    <name evidence="1" type="ORF">MSVAZ_0004</name>
</gene>
<dbReference type="EMBL" id="CP009519">
    <property type="protein sequence ID" value="AKB42273.1"/>
    <property type="molecule type" value="Genomic_DNA"/>
</dbReference>
<dbReference type="KEGG" id="mvc:MSVAZ_0004"/>
<dbReference type="PATRIC" id="fig|1434123.4.peg.4303"/>
<dbReference type="PIRSF" id="PIRSF005357">
    <property type="entry name" value="UCP005357"/>
    <property type="match status" value="1"/>
</dbReference>
<evidence type="ECO:0000313" key="2">
    <source>
        <dbReference type="Proteomes" id="UP000033096"/>
    </source>
</evidence>
<protein>
    <recommendedName>
        <fullName evidence="3">DUF354 domain-containing protein</fullName>
    </recommendedName>
</protein>
<dbReference type="GeneID" id="24808346"/>
<dbReference type="HOGENOM" id="CLU_064233_0_0_2"/>
<geneLocation type="plasmid" evidence="1 2">
    <name>unnamed</name>
</geneLocation>
<dbReference type="SUPFAM" id="SSF53756">
    <property type="entry name" value="UDP-Glycosyltransferase/glycogen phosphorylase"/>
    <property type="match status" value="1"/>
</dbReference>
<evidence type="ECO:0000313" key="1">
    <source>
        <dbReference type="EMBL" id="AKB42273.1"/>
    </source>
</evidence>
<dbReference type="RefSeq" id="WP_048116461.1">
    <property type="nucleotide sequence ID" value="NZ_CP009519.1"/>
</dbReference>
<organism evidence="1 2">
    <name type="scientific">Methanosarcina vacuolata Z-761</name>
    <dbReference type="NCBI Taxonomy" id="1434123"/>
    <lineage>
        <taxon>Archaea</taxon>
        <taxon>Methanobacteriati</taxon>
        <taxon>Methanobacteriota</taxon>
        <taxon>Stenosarchaea group</taxon>
        <taxon>Methanomicrobia</taxon>
        <taxon>Methanosarcinales</taxon>
        <taxon>Methanosarcinaceae</taxon>
        <taxon>Methanosarcina</taxon>
    </lineage>
</organism>
<proteinExistence type="predicted"/>
<accession>A0A0E3Q276</accession>
<reference evidence="1 2" key="1">
    <citation type="submission" date="2014-07" db="EMBL/GenBank/DDBJ databases">
        <title>Methanogenic archaea and the global carbon cycle.</title>
        <authorList>
            <person name="Henriksen J.R."/>
            <person name="Luke J."/>
            <person name="Reinhart S."/>
            <person name="Benedict M.N."/>
            <person name="Youngblut N.D."/>
            <person name="Metcalf M.E."/>
            <person name="Whitaker R.J."/>
            <person name="Metcalf W.W."/>
        </authorList>
    </citation>
    <scope>NUCLEOTIDE SEQUENCE [LARGE SCALE GENOMIC DNA]</scope>
    <source>
        <strain evidence="1 2">Z-761</strain>
        <plasmid evidence="1 2">unnamed</plasmid>
    </source>
</reference>
<dbReference type="AlphaFoldDB" id="A0A0E3Q276"/>
<sequence>MRIAFFINTPAHVHLYKNVIKSLELSGHQAIILARNYGDTVNLLDEMGFEYFVYANVPDSKYGKIIALPFNVLTAYNFLRKKKPDLLVGMGVYSAYTSQLLHKKCIIFNDSEPTPFQFMLFKPFVDVILTPSSFTVDLGPKHIKFNSFKEIAYLHKNYFTPDSKIYDFLGISQDEDYVLLRFNAFDAVHDFGINGFSIEQKRLLVKELSKYARVFISSELKLPDDFNKYLLKIPKSRIHDILYYAKLVIADTQTITTESAVLGTPVIRFNSFVGKKDMGNFIELENKYNLIFSFNDPEKAITKAVELIQEPDLKSKWKEKRDRLLIDKVDATKFLASFIGNYPDSLYKTRNEKSYSKKDNSSITLQGDLL</sequence>
<name>A0A0E3Q276_9EURY</name>
<dbReference type="Proteomes" id="UP000033096">
    <property type="component" value="Plasmid unnamed"/>
</dbReference>
<evidence type="ECO:0008006" key="3">
    <source>
        <dbReference type="Google" id="ProtNLM"/>
    </source>
</evidence>
<keyword evidence="2" id="KW-1185">Reference proteome</keyword>
<dbReference type="PANTHER" id="PTHR39662:SF1">
    <property type="entry name" value="DUF354 DOMAIN-CONTAINING PROTEIN"/>
    <property type="match status" value="1"/>
</dbReference>
<dbReference type="PANTHER" id="PTHR39662">
    <property type="entry name" value="DUF354 DOMAIN-CONTAINING PROTEIN-RELATED"/>
    <property type="match status" value="1"/>
</dbReference>
<dbReference type="Pfam" id="PF04007">
    <property type="entry name" value="DUF354"/>
    <property type="match status" value="1"/>
</dbReference>
<dbReference type="InterPro" id="IPR007152">
    <property type="entry name" value="DUF354"/>
</dbReference>
<keyword evidence="1" id="KW-0614">Plasmid</keyword>